<feature type="compositionally biased region" description="Acidic residues" evidence="2">
    <location>
        <begin position="15"/>
        <end position="24"/>
    </location>
</feature>
<dbReference type="Pfam" id="PF04504">
    <property type="entry name" value="GeBP-like_DBD"/>
    <property type="match status" value="1"/>
</dbReference>
<dbReference type="GO" id="GO:0006355">
    <property type="term" value="P:regulation of DNA-templated transcription"/>
    <property type="evidence" value="ECO:0007669"/>
    <property type="project" value="InterPro"/>
</dbReference>
<dbReference type="Proteomes" id="UP000236161">
    <property type="component" value="Unassembled WGS sequence"/>
</dbReference>
<proteinExistence type="inferred from homology"/>
<organism evidence="4 5">
    <name type="scientific">Apostasia shenzhenica</name>
    <dbReference type="NCBI Taxonomy" id="1088818"/>
    <lineage>
        <taxon>Eukaryota</taxon>
        <taxon>Viridiplantae</taxon>
        <taxon>Streptophyta</taxon>
        <taxon>Embryophyta</taxon>
        <taxon>Tracheophyta</taxon>
        <taxon>Spermatophyta</taxon>
        <taxon>Magnoliopsida</taxon>
        <taxon>Liliopsida</taxon>
        <taxon>Asparagales</taxon>
        <taxon>Orchidaceae</taxon>
        <taxon>Apostasioideae</taxon>
        <taxon>Apostasia</taxon>
    </lineage>
</organism>
<dbReference type="OrthoDB" id="669440at2759"/>
<evidence type="ECO:0000313" key="5">
    <source>
        <dbReference type="Proteomes" id="UP000236161"/>
    </source>
</evidence>
<protein>
    <submittedName>
        <fullName evidence="4">Mediator-associated protein 1</fullName>
    </submittedName>
</protein>
<dbReference type="EMBL" id="KZ452013">
    <property type="protein sequence ID" value="PKA51521.1"/>
    <property type="molecule type" value="Genomic_DNA"/>
</dbReference>
<evidence type="ECO:0000256" key="2">
    <source>
        <dbReference type="SAM" id="MobiDB-lite"/>
    </source>
</evidence>
<reference evidence="4 5" key="1">
    <citation type="journal article" date="2017" name="Nature">
        <title>The Apostasia genome and the evolution of orchids.</title>
        <authorList>
            <person name="Zhang G.Q."/>
            <person name="Liu K.W."/>
            <person name="Li Z."/>
            <person name="Lohaus R."/>
            <person name="Hsiao Y.Y."/>
            <person name="Niu S.C."/>
            <person name="Wang J.Y."/>
            <person name="Lin Y.C."/>
            <person name="Xu Q."/>
            <person name="Chen L.J."/>
            <person name="Yoshida K."/>
            <person name="Fujiwara S."/>
            <person name="Wang Z.W."/>
            <person name="Zhang Y.Q."/>
            <person name="Mitsuda N."/>
            <person name="Wang M."/>
            <person name="Liu G.H."/>
            <person name="Pecoraro L."/>
            <person name="Huang H.X."/>
            <person name="Xiao X.J."/>
            <person name="Lin M."/>
            <person name="Wu X.Y."/>
            <person name="Wu W.L."/>
            <person name="Chen Y.Y."/>
            <person name="Chang S.B."/>
            <person name="Sakamoto S."/>
            <person name="Ohme-Takagi M."/>
            <person name="Yagi M."/>
            <person name="Zeng S.J."/>
            <person name="Shen C.Y."/>
            <person name="Yeh C.M."/>
            <person name="Luo Y.B."/>
            <person name="Tsai W.C."/>
            <person name="Van de Peer Y."/>
            <person name="Liu Z.J."/>
        </authorList>
    </citation>
    <scope>NUCLEOTIDE SEQUENCE [LARGE SCALE GENOMIC DNA]</scope>
    <source>
        <strain evidence="5">cv. Shenzhen</strain>
        <tissue evidence="4">Stem</tissue>
    </source>
</reference>
<comment type="similarity">
    <text evidence="1">Belongs to the GeBP family.</text>
</comment>
<name>A0A2I0A7J6_9ASPA</name>
<dbReference type="PANTHER" id="PTHR31662:SF1">
    <property type="entry name" value="OS01G0249900 PROTEIN"/>
    <property type="match status" value="1"/>
</dbReference>
<keyword evidence="5" id="KW-1185">Reference proteome</keyword>
<feature type="compositionally biased region" description="Basic residues" evidence="2">
    <location>
        <begin position="29"/>
        <end position="38"/>
    </location>
</feature>
<evidence type="ECO:0000259" key="3">
    <source>
        <dbReference type="Pfam" id="PF04504"/>
    </source>
</evidence>
<gene>
    <name evidence="4" type="ORF">AXF42_Ash002888</name>
</gene>
<dbReference type="AlphaFoldDB" id="A0A2I0A7J6"/>
<dbReference type="InterPro" id="IPR007592">
    <property type="entry name" value="GEBP"/>
</dbReference>
<dbReference type="STRING" id="1088818.A0A2I0A7J6"/>
<feature type="domain" description="Glabrous enhancer-binding protein-like DBD" evidence="3">
    <location>
        <begin position="50"/>
        <end position="147"/>
    </location>
</feature>
<dbReference type="GO" id="GO:0005634">
    <property type="term" value="C:nucleus"/>
    <property type="evidence" value="ECO:0007669"/>
    <property type="project" value="TreeGrafter"/>
</dbReference>
<sequence length="303" mass="33274">MLSDYPAAAVGAGDGSDEATDSDDLGGGGKHKSRRRFSKSGGGDDSRRMFQKLWTDADEIKVLEGFLEFTSRRGTTHADYQHDTGPFFDEIRPRLKFEFNKNQVAEKLRRLKRKYRNAAARIGSGRAFVFKSPHDRDAYEISRKIWSTTFKRKPKNPDTGAPQPDWSGGAVPAAPSGSEPAKLIPVLVVESSAGAVQSNTAPDSSALVPQALPSQARGAGVEETMRMGLAPMFKELLQFAVGGYAPTMTASPLGFLPPSVAGAEEDERWRRQRILELEVYLKRIELVEESVRSALEKLRSTTT</sequence>
<feature type="region of interest" description="Disordered" evidence="2">
    <location>
        <begin position="1"/>
        <end position="48"/>
    </location>
</feature>
<evidence type="ECO:0000313" key="4">
    <source>
        <dbReference type="EMBL" id="PKA51521.1"/>
    </source>
</evidence>
<evidence type="ECO:0000256" key="1">
    <source>
        <dbReference type="ARBA" id="ARBA00010820"/>
    </source>
</evidence>
<feature type="region of interest" description="Disordered" evidence="2">
    <location>
        <begin position="150"/>
        <end position="176"/>
    </location>
</feature>
<accession>A0A2I0A7J6</accession>
<dbReference type="InterPro" id="IPR053932">
    <property type="entry name" value="GeBP-like_DBD"/>
</dbReference>
<dbReference type="PANTHER" id="PTHR31662">
    <property type="entry name" value="BNAANNG10740D PROTEIN-RELATED"/>
    <property type="match status" value="1"/>
</dbReference>